<name>A0ACC2SQ67_9FUNG</name>
<organism evidence="1 2">
    <name type="scientific">Entomophthora muscae</name>
    <dbReference type="NCBI Taxonomy" id="34485"/>
    <lineage>
        <taxon>Eukaryota</taxon>
        <taxon>Fungi</taxon>
        <taxon>Fungi incertae sedis</taxon>
        <taxon>Zoopagomycota</taxon>
        <taxon>Entomophthoromycotina</taxon>
        <taxon>Entomophthoromycetes</taxon>
        <taxon>Entomophthorales</taxon>
        <taxon>Entomophthoraceae</taxon>
        <taxon>Entomophthora</taxon>
    </lineage>
</organism>
<evidence type="ECO:0000313" key="1">
    <source>
        <dbReference type="EMBL" id="KAJ9064493.1"/>
    </source>
</evidence>
<accession>A0ACC2SQ67</accession>
<dbReference type="Proteomes" id="UP001165960">
    <property type="component" value="Unassembled WGS sequence"/>
</dbReference>
<sequence length="113" mass="12805">MFNPSEFDADPALILELKEEIRAECEKFGEVTNLVLYDKSEEGACTVRYKEAISALACIKVLNGRYFAGQRIVAKLHDGTKYEKSARGSDDVEAEAKRLENYAKWLEEQGRPE</sequence>
<dbReference type="EMBL" id="QTSX02004463">
    <property type="protein sequence ID" value="KAJ9064493.1"/>
    <property type="molecule type" value="Genomic_DNA"/>
</dbReference>
<proteinExistence type="predicted"/>
<protein>
    <submittedName>
        <fullName evidence="1">Uncharacterized protein</fullName>
    </submittedName>
</protein>
<comment type="caution">
    <text evidence="1">The sequence shown here is derived from an EMBL/GenBank/DDBJ whole genome shotgun (WGS) entry which is preliminary data.</text>
</comment>
<keyword evidence="2" id="KW-1185">Reference proteome</keyword>
<reference evidence="1" key="1">
    <citation type="submission" date="2022-04" db="EMBL/GenBank/DDBJ databases">
        <title>Genome of the entomopathogenic fungus Entomophthora muscae.</title>
        <authorList>
            <person name="Elya C."/>
            <person name="Lovett B.R."/>
            <person name="Lee E."/>
            <person name="Macias A.M."/>
            <person name="Hajek A.E."/>
            <person name="De Bivort B.L."/>
            <person name="Kasson M.T."/>
            <person name="De Fine Licht H.H."/>
            <person name="Stajich J.E."/>
        </authorList>
    </citation>
    <scope>NUCLEOTIDE SEQUENCE</scope>
    <source>
        <strain evidence="1">Berkeley</strain>
    </source>
</reference>
<evidence type="ECO:0000313" key="2">
    <source>
        <dbReference type="Proteomes" id="UP001165960"/>
    </source>
</evidence>
<gene>
    <name evidence="1" type="ORF">DSO57_1030032</name>
</gene>